<evidence type="ECO:0000313" key="2">
    <source>
        <dbReference type="Proteomes" id="UP000233837"/>
    </source>
</evidence>
<protein>
    <submittedName>
        <fullName evidence="1">Uncharacterized protein</fullName>
    </submittedName>
</protein>
<name>A0A2I0WJH5_9ASPA</name>
<dbReference type="Proteomes" id="UP000233837">
    <property type="component" value="Unassembled WGS sequence"/>
</dbReference>
<reference evidence="1 2" key="1">
    <citation type="journal article" date="2016" name="Sci. Rep.">
        <title>The Dendrobium catenatum Lindl. genome sequence provides insights into polysaccharide synthase, floral development and adaptive evolution.</title>
        <authorList>
            <person name="Zhang G.Q."/>
            <person name="Xu Q."/>
            <person name="Bian C."/>
            <person name="Tsai W.C."/>
            <person name="Yeh C.M."/>
            <person name="Liu K.W."/>
            <person name="Yoshida K."/>
            <person name="Zhang L.S."/>
            <person name="Chang S.B."/>
            <person name="Chen F."/>
            <person name="Shi Y."/>
            <person name="Su Y.Y."/>
            <person name="Zhang Y.Q."/>
            <person name="Chen L.J."/>
            <person name="Yin Y."/>
            <person name="Lin M."/>
            <person name="Huang H."/>
            <person name="Deng H."/>
            <person name="Wang Z.W."/>
            <person name="Zhu S.L."/>
            <person name="Zhao X."/>
            <person name="Deng C."/>
            <person name="Niu S.C."/>
            <person name="Huang J."/>
            <person name="Wang M."/>
            <person name="Liu G.H."/>
            <person name="Yang H.J."/>
            <person name="Xiao X.J."/>
            <person name="Hsiao Y.Y."/>
            <person name="Wu W.L."/>
            <person name="Chen Y.Y."/>
            <person name="Mitsuda N."/>
            <person name="Ohme-Takagi M."/>
            <person name="Luo Y.B."/>
            <person name="Van de Peer Y."/>
            <person name="Liu Z.J."/>
        </authorList>
    </citation>
    <scope>NUCLEOTIDE SEQUENCE [LARGE SCALE GENOMIC DNA]</scope>
    <source>
        <tissue evidence="1">The whole plant</tissue>
    </source>
</reference>
<reference evidence="1 2" key="2">
    <citation type="journal article" date="2017" name="Nature">
        <title>The Apostasia genome and the evolution of orchids.</title>
        <authorList>
            <person name="Zhang G.Q."/>
            <person name="Liu K.W."/>
            <person name="Li Z."/>
            <person name="Lohaus R."/>
            <person name="Hsiao Y.Y."/>
            <person name="Niu S.C."/>
            <person name="Wang J.Y."/>
            <person name="Lin Y.C."/>
            <person name="Xu Q."/>
            <person name="Chen L.J."/>
            <person name="Yoshida K."/>
            <person name="Fujiwara S."/>
            <person name="Wang Z.W."/>
            <person name="Zhang Y.Q."/>
            <person name="Mitsuda N."/>
            <person name="Wang M."/>
            <person name="Liu G.H."/>
            <person name="Pecoraro L."/>
            <person name="Huang H.X."/>
            <person name="Xiao X.J."/>
            <person name="Lin M."/>
            <person name="Wu X.Y."/>
            <person name="Wu W.L."/>
            <person name="Chen Y.Y."/>
            <person name="Chang S.B."/>
            <person name="Sakamoto S."/>
            <person name="Ohme-Takagi M."/>
            <person name="Yagi M."/>
            <person name="Zeng S.J."/>
            <person name="Shen C.Y."/>
            <person name="Yeh C.M."/>
            <person name="Luo Y.B."/>
            <person name="Tsai W.C."/>
            <person name="Van de Peer Y."/>
            <person name="Liu Z.J."/>
        </authorList>
    </citation>
    <scope>NUCLEOTIDE SEQUENCE [LARGE SCALE GENOMIC DNA]</scope>
    <source>
        <tissue evidence="1">The whole plant</tissue>
    </source>
</reference>
<proteinExistence type="predicted"/>
<sequence length="91" mass="10362">MAGAVPSSSWGKASEPVLQKDKVFFNLEDDAPKSPSRSRSFKEHKATLNCINFKLHHPLAIRHHPLHWPIIVRLPTTHCRLSTIVNGRLYK</sequence>
<dbReference type="EMBL" id="KZ502568">
    <property type="protein sequence ID" value="PKU75807.1"/>
    <property type="molecule type" value="Genomic_DNA"/>
</dbReference>
<accession>A0A2I0WJH5</accession>
<keyword evidence="2" id="KW-1185">Reference proteome</keyword>
<organism evidence="1 2">
    <name type="scientific">Dendrobium catenatum</name>
    <dbReference type="NCBI Taxonomy" id="906689"/>
    <lineage>
        <taxon>Eukaryota</taxon>
        <taxon>Viridiplantae</taxon>
        <taxon>Streptophyta</taxon>
        <taxon>Embryophyta</taxon>
        <taxon>Tracheophyta</taxon>
        <taxon>Spermatophyta</taxon>
        <taxon>Magnoliopsida</taxon>
        <taxon>Liliopsida</taxon>
        <taxon>Asparagales</taxon>
        <taxon>Orchidaceae</taxon>
        <taxon>Epidendroideae</taxon>
        <taxon>Malaxideae</taxon>
        <taxon>Dendrobiinae</taxon>
        <taxon>Dendrobium</taxon>
    </lineage>
</organism>
<evidence type="ECO:0000313" key="1">
    <source>
        <dbReference type="EMBL" id="PKU75807.1"/>
    </source>
</evidence>
<dbReference type="AlphaFoldDB" id="A0A2I0WJH5"/>
<gene>
    <name evidence="1" type="ORF">MA16_Dca018308</name>
</gene>